<dbReference type="EMBL" id="BOOJ01000064">
    <property type="protein sequence ID" value="GIH96303.1"/>
    <property type="molecule type" value="Genomic_DNA"/>
</dbReference>
<evidence type="ECO:0000313" key="3">
    <source>
        <dbReference type="Proteomes" id="UP000619788"/>
    </source>
</evidence>
<gene>
    <name evidence="2" type="ORF">Psi01_69330</name>
</gene>
<dbReference type="AlphaFoldDB" id="A0A8J3WNR2"/>
<sequence length="181" mass="18051">MQLRIGIIAILSAIVAVLVPSTSHATSSSAPGNTFAADPGGTLTVEQVTGTVAGGGSAVGTFTPTAFTQVGDTLTATGTLNATLTDAAGAVIGTTTRTITLDVQSANQATCTILDLTLGPLDLDLLGLEVHLNRVHLVIEADPGPGNLLGNLLCAIANLLNGGSPLGSIADLLNQILRLFG</sequence>
<comment type="caution">
    <text evidence="2">The sequence shown here is derived from an EMBL/GenBank/DDBJ whole genome shotgun (WGS) entry which is preliminary data.</text>
</comment>
<evidence type="ECO:0000313" key="2">
    <source>
        <dbReference type="EMBL" id="GIH96303.1"/>
    </source>
</evidence>
<feature type="chain" id="PRO_5035327746" description="ABC transporter substrate-binding protein" evidence="1">
    <location>
        <begin position="26"/>
        <end position="181"/>
    </location>
</feature>
<proteinExistence type="predicted"/>
<name>A0A8J3WNR2_9ACTN</name>
<reference evidence="2 3" key="1">
    <citation type="submission" date="2021-01" db="EMBL/GenBank/DDBJ databases">
        <title>Whole genome shotgun sequence of Planobispora siamensis NBRC 107568.</title>
        <authorList>
            <person name="Komaki H."/>
            <person name="Tamura T."/>
        </authorList>
    </citation>
    <scope>NUCLEOTIDE SEQUENCE [LARGE SCALE GENOMIC DNA]</scope>
    <source>
        <strain evidence="2 3">NBRC 107568</strain>
    </source>
</reference>
<dbReference type="RefSeq" id="WP_204068354.1">
    <property type="nucleotide sequence ID" value="NZ_BOOJ01000064.1"/>
</dbReference>
<dbReference type="Proteomes" id="UP000619788">
    <property type="component" value="Unassembled WGS sequence"/>
</dbReference>
<keyword evidence="1" id="KW-0732">Signal</keyword>
<evidence type="ECO:0008006" key="4">
    <source>
        <dbReference type="Google" id="ProtNLM"/>
    </source>
</evidence>
<accession>A0A8J3WNR2</accession>
<organism evidence="2 3">
    <name type="scientific">Planobispora siamensis</name>
    <dbReference type="NCBI Taxonomy" id="936338"/>
    <lineage>
        <taxon>Bacteria</taxon>
        <taxon>Bacillati</taxon>
        <taxon>Actinomycetota</taxon>
        <taxon>Actinomycetes</taxon>
        <taxon>Streptosporangiales</taxon>
        <taxon>Streptosporangiaceae</taxon>
        <taxon>Planobispora</taxon>
    </lineage>
</organism>
<evidence type="ECO:0000256" key="1">
    <source>
        <dbReference type="SAM" id="SignalP"/>
    </source>
</evidence>
<feature type="signal peptide" evidence="1">
    <location>
        <begin position="1"/>
        <end position="25"/>
    </location>
</feature>
<protein>
    <recommendedName>
        <fullName evidence="4">ABC transporter substrate-binding protein</fullName>
    </recommendedName>
</protein>
<keyword evidence="3" id="KW-1185">Reference proteome</keyword>